<evidence type="ECO:0008006" key="5">
    <source>
        <dbReference type="Google" id="ProtNLM"/>
    </source>
</evidence>
<evidence type="ECO:0000313" key="3">
    <source>
        <dbReference type="EnsemblProtists" id="EKX37550"/>
    </source>
</evidence>
<dbReference type="Proteomes" id="UP000011087">
    <property type="component" value="Unassembled WGS sequence"/>
</dbReference>
<feature type="compositionally biased region" description="Basic and acidic residues" evidence="1">
    <location>
        <begin position="82"/>
        <end position="105"/>
    </location>
</feature>
<accession>L1IP03</accession>
<proteinExistence type="predicted"/>
<dbReference type="PaxDb" id="55529-EKX37550"/>
<name>L1IP03_GUITC</name>
<reference evidence="2 4" key="1">
    <citation type="journal article" date="2012" name="Nature">
        <title>Algal genomes reveal evolutionary mosaicism and the fate of nucleomorphs.</title>
        <authorList>
            <consortium name="DOE Joint Genome Institute"/>
            <person name="Curtis B.A."/>
            <person name="Tanifuji G."/>
            <person name="Burki F."/>
            <person name="Gruber A."/>
            <person name="Irimia M."/>
            <person name="Maruyama S."/>
            <person name="Arias M.C."/>
            <person name="Ball S.G."/>
            <person name="Gile G.H."/>
            <person name="Hirakawa Y."/>
            <person name="Hopkins J.F."/>
            <person name="Kuo A."/>
            <person name="Rensing S.A."/>
            <person name="Schmutz J."/>
            <person name="Symeonidi A."/>
            <person name="Elias M."/>
            <person name="Eveleigh R.J."/>
            <person name="Herman E.K."/>
            <person name="Klute M.J."/>
            <person name="Nakayama T."/>
            <person name="Obornik M."/>
            <person name="Reyes-Prieto A."/>
            <person name="Armbrust E.V."/>
            <person name="Aves S.J."/>
            <person name="Beiko R.G."/>
            <person name="Coutinho P."/>
            <person name="Dacks J.B."/>
            <person name="Durnford D.G."/>
            <person name="Fast N.M."/>
            <person name="Green B.R."/>
            <person name="Grisdale C.J."/>
            <person name="Hempel F."/>
            <person name="Henrissat B."/>
            <person name="Hoppner M.P."/>
            <person name="Ishida K."/>
            <person name="Kim E."/>
            <person name="Koreny L."/>
            <person name="Kroth P.G."/>
            <person name="Liu Y."/>
            <person name="Malik S.B."/>
            <person name="Maier U.G."/>
            <person name="McRose D."/>
            <person name="Mock T."/>
            <person name="Neilson J.A."/>
            <person name="Onodera N.T."/>
            <person name="Poole A.M."/>
            <person name="Pritham E.J."/>
            <person name="Richards T.A."/>
            <person name="Rocap G."/>
            <person name="Roy S.W."/>
            <person name="Sarai C."/>
            <person name="Schaack S."/>
            <person name="Shirato S."/>
            <person name="Slamovits C.H."/>
            <person name="Spencer D.F."/>
            <person name="Suzuki S."/>
            <person name="Worden A.Z."/>
            <person name="Zauner S."/>
            <person name="Barry K."/>
            <person name="Bell C."/>
            <person name="Bharti A.K."/>
            <person name="Crow J.A."/>
            <person name="Grimwood J."/>
            <person name="Kramer R."/>
            <person name="Lindquist E."/>
            <person name="Lucas S."/>
            <person name="Salamov A."/>
            <person name="McFadden G.I."/>
            <person name="Lane C.E."/>
            <person name="Keeling P.J."/>
            <person name="Gray M.W."/>
            <person name="Grigoriev I.V."/>
            <person name="Archibald J.M."/>
        </authorList>
    </citation>
    <scope>NUCLEOTIDE SEQUENCE</scope>
    <source>
        <strain evidence="2 4">CCMP2712</strain>
    </source>
</reference>
<dbReference type="GeneID" id="17294243"/>
<organism evidence="2">
    <name type="scientific">Guillardia theta (strain CCMP2712)</name>
    <name type="common">Cryptophyte</name>
    <dbReference type="NCBI Taxonomy" id="905079"/>
    <lineage>
        <taxon>Eukaryota</taxon>
        <taxon>Cryptophyceae</taxon>
        <taxon>Pyrenomonadales</taxon>
        <taxon>Geminigeraceae</taxon>
        <taxon>Guillardia</taxon>
    </lineage>
</organism>
<sequence>MAQEISLEMVRSHLADLGYVEVPDDVLDEFREELSRRIRSKAAEDIPAPLQEKQKVSKQAQEPEIGQYADAKNMLRTRRPHTSYERQRKVEAEDRQSLHGMHYDGDGSEEEKENVVPDSGRQPKAPNELSRSVCSISSVKSCSSGVIRPSTQMYGRLQKKSDPVAGYMKMKQCWDVSLPSSRQSRSYVKPSSLQPPIERQIWKATHPLQNSMGTSDYVVPSSKPRTRERISVRDCAKWTDVYQPRKTDRVEANQVIKEYVPPDAKRRDDVRWRTRVMMLS</sequence>
<evidence type="ECO:0000313" key="2">
    <source>
        <dbReference type="EMBL" id="EKX37550.1"/>
    </source>
</evidence>
<dbReference type="OrthoDB" id="10597996at2759"/>
<dbReference type="EMBL" id="JH993058">
    <property type="protein sequence ID" value="EKX37550.1"/>
    <property type="molecule type" value="Genomic_DNA"/>
</dbReference>
<evidence type="ECO:0000313" key="4">
    <source>
        <dbReference type="Proteomes" id="UP000011087"/>
    </source>
</evidence>
<dbReference type="RefSeq" id="XP_005824530.1">
    <property type="nucleotide sequence ID" value="XM_005824473.1"/>
</dbReference>
<dbReference type="KEGG" id="gtt:GUITHDRAFT_144965"/>
<protein>
    <recommendedName>
        <fullName evidence="5">Centriolar and ciliogenesis-associated protein HYLS1 C-terminal domain-containing protein</fullName>
    </recommendedName>
</protein>
<reference evidence="3" key="3">
    <citation type="submission" date="2015-06" db="UniProtKB">
        <authorList>
            <consortium name="EnsemblProtists"/>
        </authorList>
    </citation>
    <scope>IDENTIFICATION</scope>
</reference>
<dbReference type="HOGENOM" id="CLU_995532_0_0_1"/>
<reference evidence="4" key="2">
    <citation type="submission" date="2012-11" db="EMBL/GenBank/DDBJ databases">
        <authorList>
            <person name="Kuo A."/>
            <person name="Curtis B.A."/>
            <person name="Tanifuji G."/>
            <person name="Burki F."/>
            <person name="Gruber A."/>
            <person name="Irimia M."/>
            <person name="Maruyama S."/>
            <person name="Arias M.C."/>
            <person name="Ball S.G."/>
            <person name="Gile G.H."/>
            <person name="Hirakawa Y."/>
            <person name="Hopkins J.F."/>
            <person name="Rensing S.A."/>
            <person name="Schmutz J."/>
            <person name="Symeonidi A."/>
            <person name="Elias M."/>
            <person name="Eveleigh R.J."/>
            <person name="Herman E.K."/>
            <person name="Klute M.J."/>
            <person name="Nakayama T."/>
            <person name="Obornik M."/>
            <person name="Reyes-Prieto A."/>
            <person name="Armbrust E.V."/>
            <person name="Aves S.J."/>
            <person name="Beiko R.G."/>
            <person name="Coutinho P."/>
            <person name="Dacks J.B."/>
            <person name="Durnford D.G."/>
            <person name="Fast N.M."/>
            <person name="Green B.R."/>
            <person name="Grisdale C."/>
            <person name="Hempe F."/>
            <person name="Henrissat B."/>
            <person name="Hoppner M.P."/>
            <person name="Ishida K.-I."/>
            <person name="Kim E."/>
            <person name="Koreny L."/>
            <person name="Kroth P.G."/>
            <person name="Liu Y."/>
            <person name="Malik S.-B."/>
            <person name="Maier U.G."/>
            <person name="McRose D."/>
            <person name="Mock T."/>
            <person name="Neilson J.A."/>
            <person name="Onodera N.T."/>
            <person name="Poole A.M."/>
            <person name="Pritham E.J."/>
            <person name="Richards T.A."/>
            <person name="Rocap G."/>
            <person name="Roy S.W."/>
            <person name="Sarai C."/>
            <person name="Schaack S."/>
            <person name="Shirato S."/>
            <person name="Slamovits C.H."/>
            <person name="Spencer D.F."/>
            <person name="Suzuki S."/>
            <person name="Worden A.Z."/>
            <person name="Zauner S."/>
            <person name="Barry K."/>
            <person name="Bell C."/>
            <person name="Bharti A.K."/>
            <person name="Crow J.A."/>
            <person name="Grimwood J."/>
            <person name="Kramer R."/>
            <person name="Lindquist E."/>
            <person name="Lucas S."/>
            <person name="Salamov A."/>
            <person name="McFadden G.I."/>
            <person name="Lane C.E."/>
            <person name="Keeling P.J."/>
            <person name="Gray M.W."/>
            <person name="Grigoriev I.V."/>
            <person name="Archibald J.M."/>
        </authorList>
    </citation>
    <scope>NUCLEOTIDE SEQUENCE</scope>
    <source>
        <strain evidence="4">CCMP2712</strain>
    </source>
</reference>
<feature type="region of interest" description="Disordered" evidence="1">
    <location>
        <begin position="40"/>
        <end position="129"/>
    </location>
</feature>
<dbReference type="AlphaFoldDB" id="L1IP03"/>
<evidence type="ECO:0000256" key="1">
    <source>
        <dbReference type="SAM" id="MobiDB-lite"/>
    </source>
</evidence>
<dbReference type="EnsemblProtists" id="EKX37550">
    <property type="protein sequence ID" value="EKX37550"/>
    <property type="gene ID" value="GUITHDRAFT_144965"/>
</dbReference>
<gene>
    <name evidence="2" type="ORF">GUITHDRAFT_144965</name>
</gene>
<keyword evidence="4" id="KW-1185">Reference proteome</keyword>